<dbReference type="KEGG" id="ccl:Clocl_3280"/>
<evidence type="ECO:0000313" key="4">
    <source>
        <dbReference type="Proteomes" id="UP000005435"/>
    </source>
</evidence>
<dbReference type="AlphaFoldDB" id="G8LWS9"/>
<feature type="compositionally biased region" description="Low complexity" evidence="1">
    <location>
        <begin position="193"/>
        <end position="207"/>
    </location>
</feature>
<evidence type="ECO:0008006" key="5">
    <source>
        <dbReference type="Google" id="ProtNLM"/>
    </source>
</evidence>
<sequence length="286" mass="31137" precursor="true">MIRKLSVLFCVIIYITLSLTNYIYAEGNLITNGSFEEVQDGVPVGWSIYTYHKDEGASEFKVESGEACDGNNYVTIVNNVQNDSRYIQTVSAQPNKNYKLSCYIKCENISDSGNGAILSVEGQVTGSKPLKNTDGLWEYVELYVKTMEGVYSFNVTVGVGGYGAESSGKASFDNVTVEEIDTIPDAAIVAIVESPNQDNSPSNNQSESDIDNSESENKPAKNRTIWIILAICILVTAAAIYNTFKSSSSKESSKTTDSTSSTSDNEHSEDSEEVKESEEKSNDSGE</sequence>
<reference evidence="4" key="1">
    <citation type="submission" date="2011-12" db="EMBL/GenBank/DDBJ databases">
        <title>Complete sequence of Clostridium clariflavum DSM 19732.</title>
        <authorList>
            <consortium name="US DOE Joint Genome Institute"/>
            <person name="Lucas S."/>
            <person name="Han J."/>
            <person name="Lapidus A."/>
            <person name="Cheng J.-F."/>
            <person name="Goodwin L."/>
            <person name="Pitluck S."/>
            <person name="Peters L."/>
            <person name="Teshima H."/>
            <person name="Detter J.C."/>
            <person name="Han C."/>
            <person name="Tapia R."/>
            <person name="Land M."/>
            <person name="Hauser L."/>
            <person name="Kyrpides N."/>
            <person name="Ivanova N."/>
            <person name="Pagani I."/>
            <person name="Kitzmiller T."/>
            <person name="Lynd L."/>
            <person name="Izquierdo J."/>
            <person name="Woyke T."/>
        </authorList>
    </citation>
    <scope>NUCLEOTIDE SEQUENCE [LARGE SCALE GENOMIC DNA]</scope>
    <source>
        <strain evidence="4">DSM 19732 / NBRC 101661 / EBR45</strain>
    </source>
</reference>
<keyword evidence="4" id="KW-1185">Reference proteome</keyword>
<dbReference type="STRING" id="720554.Clocl_3280"/>
<protein>
    <recommendedName>
        <fullName evidence="5">Carbohydrate binding domain-containing protein</fullName>
    </recommendedName>
</protein>
<keyword evidence="2" id="KW-0812">Transmembrane</keyword>
<dbReference type="InterPro" id="IPR008979">
    <property type="entry name" value="Galactose-bd-like_sf"/>
</dbReference>
<keyword evidence="2" id="KW-0472">Membrane</keyword>
<keyword evidence="2" id="KW-1133">Transmembrane helix</keyword>
<dbReference type="OrthoDB" id="2087961at2"/>
<dbReference type="RefSeq" id="WP_014256323.1">
    <property type="nucleotide sequence ID" value="NC_016627.1"/>
</dbReference>
<reference evidence="3 4" key="2">
    <citation type="journal article" date="2012" name="Stand. Genomic Sci.">
        <title>Complete Genome Sequence of Clostridium clariflavum DSM 19732.</title>
        <authorList>
            <person name="Izquierdo J.A."/>
            <person name="Goodwin L."/>
            <person name="Davenport K.W."/>
            <person name="Teshima H."/>
            <person name="Bruce D."/>
            <person name="Detter C."/>
            <person name="Tapia R."/>
            <person name="Han S."/>
            <person name="Land M."/>
            <person name="Hauser L."/>
            <person name="Jeffries C.D."/>
            <person name="Han J."/>
            <person name="Pitluck S."/>
            <person name="Nolan M."/>
            <person name="Chen A."/>
            <person name="Huntemann M."/>
            <person name="Mavromatis K."/>
            <person name="Mikhailova N."/>
            <person name="Liolios K."/>
            <person name="Woyke T."/>
            <person name="Lynd L.R."/>
        </authorList>
    </citation>
    <scope>NUCLEOTIDE SEQUENCE [LARGE SCALE GENOMIC DNA]</scope>
    <source>
        <strain evidence="4">DSM 19732 / NBRC 101661 / EBR45</strain>
    </source>
</reference>
<dbReference type="HOGENOM" id="CLU_972192_0_0_9"/>
<proteinExistence type="predicted"/>
<dbReference type="eggNOG" id="COG3534">
    <property type="taxonomic scope" value="Bacteria"/>
</dbReference>
<dbReference type="SUPFAM" id="SSF49785">
    <property type="entry name" value="Galactose-binding domain-like"/>
    <property type="match status" value="1"/>
</dbReference>
<name>G8LWS9_ACECE</name>
<feature type="compositionally biased region" description="Basic and acidic residues" evidence="1">
    <location>
        <begin position="277"/>
        <end position="286"/>
    </location>
</feature>
<gene>
    <name evidence="3" type="ordered locus">Clocl_3280</name>
</gene>
<evidence type="ECO:0000256" key="1">
    <source>
        <dbReference type="SAM" id="MobiDB-lite"/>
    </source>
</evidence>
<evidence type="ECO:0000256" key="2">
    <source>
        <dbReference type="SAM" id="Phobius"/>
    </source>
</evidence>
<organism evidence="3 4">
    <name type="scientific">Acetivibrio clariflavus (strain DSM 19732 / NBRC 101661 / EBR45)</name>
    <name type="common">Clostridium clariflavum</name>
    <dbReference type="NCBI Taxonomy" id="720554"/>
    <lineage>
        <taxon>Bacteria</taxon>
        <taxon>Bacillati</taxon>
        <taxon>Bacillota</taxon>
        <taxon>Clostridia</taxon>
        <taxon>Eubacteriales</taxon>
        <taxon>Oscillospiraceae</taxon>
        <taxon>Acetivibrio</taxon>
    </lineage>
</organism>
<feature type="compositionally biased region" description="Acidic residues" evidence="1">
    <location>
        <begin position="267"/>
        <end position="276"/>
    </location>
</feature>
<feature type="compositionally biased region" description="Low complexity" evidence="1">
    <location>
        <begin position="246"/>
        <end position="263"/>
    </location>
</feature>
<dbReference type="EMBL" id="CP003065">
    <property type="protein sequence ID" value="AEV69790.1"/>
    <property type="molecule type" value="Genomic_DNA"/>
</dbReference>
<feature type="region of interest" description="Disordered" evidence="1">
    <location>
        <begin position="246"/>
        <end position="286"/>
    </location>
</feature>
<evidence type="ECO:0000313" key="3">
    <source>
        <dbReference type="EMBL" id="AEV69790.1"/>
    </source>
</evidence>
<feature type="transmembrane region" description="Helical" evidence="2">
    <location>
        <begin position="225"/>
        <end position="244"/>
    </location>
</feature>
<feature type="region of interest" description="Disordered" evidence="1">
    <location>
        <begin position="193"/>
        <end position="217"/>
    </location>
</feature>
<dbReference type="Gene3D" id="2.60.120.260">
    <property type="entry name" value="Galactose-binding domain-like"/>
    <property type="match status" value="1"/>
</dbReference>
<dbReference type="Proteomes" id="UP000005435">
    <property type="component" value="Chromosome"/>
</dbReference>
<accession>G8LWS9</accession>